<dbReference type="Proteomes" id="UP000735302">
    <property type="component" value="Unassembled WGS sequence"/>
</dbReference>
<feature type="chain" id="PRO_5043674471" evidence="2">
    <location>
        <begin position="30"/>
        <end position="95"/>
    </location>
</feature>
<evidence type="ECO:0000313" key="3">
    <source>
        <dbReference type="EMBL" id="GFO15870.1"/>
    </source>
</evidence>
<evidence type="ECO:0000313" key="4">
    <source>
        <dbReference type="Proteomes" id="UP000735302"/>
    </source>
</evidence>
<evidence type="ECO:0000256" key="2">
    <source>
        <dbReference type="SAM" id="SignalP"/>
    </source>
</evidence>
<dbReference type="AlphaFoldDB" id="A0AAV4B9U2"/>
<dbReference type="EMBL" id="BLXT01004630">
    <property type="protein sequence ID" value="GFO15870.1"/>
    <property type="molecule type" value="Genomic_DNA"/>
</dbReference>
<feature type="region of interest" description="Disordered" evidence="1">
    <location>
        <begin position="31"/>
        <end position="59"/>
    </location>
</feature>
<keyword evidence="2" id="KW-0732">Signal</keyword>
<protein>
    <submittedName>
        <fullName evidence="3">Uncharacterized protein</fullName>
    </submittedName>
</protein>
<keyword evidence="4" id="KW-1185">Reference proteome</keyword>
<organism evidence="3 4">
    <name type="scientific">Plakobranchus ocellatus</name>
    <dbReference type="NCBI Taxonomy" id="259542"/>
    <lineage>
        <taxon>Eukaryota</taxon>
        <taxon>Metazoa</taxon>
        <taxon>Spiralia</taxon>
        <taxon>Lophotrochozoa</taxon>
        <taxon>Mollusca</taxon>
        <taxon>Gastropoda</taxon>
        <taxon>Heterobranchia</taxon>
        <taxon>Euthyneura</taxon>
        <taxon>Panpulmonata</taxon>
        <taxon>Sacoglossa</taxon>
        <taxon>Placobranchoidea</taxon>
        <taxon>Plakobranchidae</taxon>
        <taxon>Plakobranchus</taxon>
    </lineage>
</organism>
<evidence type="ECO:0000256" key="1">
    <source>
        <dbReference type="SAM" id="MobiDB-lite"/>
    </source>
</evidence>
<name>A0AAV4B9U2_9GAST</name>
<accession>A0AAV4B9U2</accession>
<reference evidence="3 4" key="1">
    <citation type="journal article" date="2021" name="Elife">
        <title>Chloroplast acquisition without the gene transfer in kleptoplastic sea slugs, Plakobranchus ocellatus.</title>
        <authorList>
            <person name="Maeda T."/>
            <person name="Takahashi S."/>
            <person name="Yoshida T."/>
            <person name="Shimamura S."/>
            <person name="Takaki Y."/>
            <person name="Nagai Y."/>
            <person name="Toyoda A."/>
            <person name="Suzuki Y."/>
            <person name="Arimoto A."/>
            <person name="Ishii H."/>
            <person name="Satoh N."/>
            <person name="Nishiyama T."/>
            <person name="Hasebe M."/>
            <person name="Maruyama T."/>
            <person name="Minagawa J."/>
            <person name="Obokata J."/>
            <person name="Shigenobu S."/>
        </authorList>
    </citation>
    <scope>NUCLEOTIDE SEQUENCE [LARGE SCALE GENOMIC DNA]</scope>
</reference>
<gene>
    <name evidence="3" type="ORF">PoB_004237500</name>
</gene>
<sequence>MRKKQESGHWFGLICFGLILVFIVRPQQGDIRLSGPPSGQGTGGEVQTPDGGIPPDIRADLLSTAPSMLHRENHGGSEQQCLSILKYQADQYSIT</sequence>
<feature type="signal peptide" evidence="2">
    <location>
        <begin position="1"/>
        <end position="29"/>
    </location>
</feature>
<comment type="caution">
    <text evidence="3">The sequence shown here is derived from an EMBL/GenBank/DDBJ whole genome shotgun (WGS) entry which is preliminary data.</text>
</comment>
<proteinExistence type="predicted"/>